<accession>A0ABU8RMA7</accession>
<evidence type="ECO:0000256" key="1">
    <source>
        <dbReference type="ARBA" id="ARBA00022679"/>
    </source>
</evidence>
<keyword evidence="1" id="KW-0808">Transferase</keyword>
<evidence type="ECO:0000313" key="4">
    <source>
        <dbReference type="EMBL" id="MEJ5946126.1"/>
    </source>
</evidence>
<dbReference type="Gene3D" id="3.40.630.30">
    <property type="match status" value="1"/>
</dbReference>
<feature type="domain" description="N-acetyltransferase" evidence="3">
    <location>
        <begin position="1"/>
        <end position="140"/>
    </location>
</feature>
<protein>
    <submittedName>
        <fullName evidence="4">GNAT family N-acetyltransferase</fullName>
    </submittedName>
</protein>
<dbReference type="InterPro" id="IPR050769">
    <property type="entry name" value="NAT_camello-type"/>
</dbReference>
<feature type="region of interest" description="Disordered" evidence="2">
    <location>
        <begin position="1"/>
        <end position="24"/>
    </location>
</feature>
<evidence type="ECO:0000259" key="3">
    <source>
        <dbReference type="PROSITE" id="PS51186"/>
    </source>
</evidence>
<dbReference type="PANTHER" id="PTHR13947">
    <property type="entry name" value="GNAT FAMILY N-ACETYLTRANSFERASE"/>
    <property type="match status" value="1"/>
</dbReference>
<dbReference type="RefSeq" id="WP_339575525.1">
    <property type="nucleotide sequence ID" value="NZ_JBBIAA010000016.1"/>
</dbReference>
<dbReference type="Pfam" id="PF00583">
    <property type="entry name" value="Acetyltransf_1"/>
    <property type="match status" value="1"/>
</dbReference>
<dbReference type="InterPro" id="IPR000182">
    <property type="entry name" value="GNAT_dom"/>
</dbReference>
<dbReference type="CDD" id="cd04301">
    <property type="entry name" value="NAT_SF"/>
    <property type="match status" value="1"/>
</dbReference>
<evidence type="ECO:0000313" key="5">
    <source>
        <dbReference type="Proteomes" id="UP001387100"/>
    </source>
</evidence>
<reference evidence="4 5" key="1">
    <citation type="journal article" date="2017" name="Int. J. Syst. Evol. Microbiol.">
        <title>Pseudokineococcus basanitobsidens sp. nov., isolated from volcanic rock.</title>
        <authorList>
            <person name="Lee D.W."/>
            <person name="Park M.Y."/>
            <person name="Kim J.J."/>
            <person name="Kim B.S."/>
        </authorList>
    </citation>
    <scope>NUCLEOTIDE SEQUENCE [LARGE SCALE GENOMIC DNA]</scope>
    <source>
        <strain evidence="4 5">DSM 103726</strain>
    </source>
</reference>
<organism evidence="4 5">
    <name type="scientific">Pseudokineococcus basanitobsidens</name>
    <dbReference type="NCBI Taxonomy" id="1926649"/>
    <lineage>
        <taxon>Bacteria</taxon>
        <taxon>Bacillati</taxon>
        <taxon>Actinomycetota</taxon>
        <taxon>Actinomycetes</taxon>
        <taxon>Kineosporiales</taxon>
        <taxon>Kineosporiaceae</taxon>
        <taxon>Pseudokineococcus</taxon>
    </lineage>
</organism>
<dbReference type="Proteomes" id="UP001387100">
    <property type="component" value="Unassembled WGS sequence"/>
</dbReference>
<dbReference type="PROSITE" id="PS51186">
    <property type="entry name" value="GNAT"/>
    <property type="match status" value="1"/>
</dbReference>
<feature type="region of interest" description="Disordered" evidence="2">
    <location>
        <begin position="120"/>
        <end position="140"/>
    </location>
</feature>
<dbReference type="SUPFAM" id="SSF55729">
    <property type="entry name" value="Acyl-CoA N-acyltransferases (Nat)"/>
    <property type="match status" value="1"/>
</dbReference>
<name>A0ABU8RMA7_9ACTN</name>
<dbReference type="InterPro" id="IPR016181">
    <property type="entry name" value="Acyl_CoA_acyltransferase"/>
</dbReference>
<sequence length="140" mass="14363">MGRASLAQDPGASGSTLARWSGDGDREEHWRGRLRDVALHLVVELGGGDSVGVVAASSPGASGAAELVSLWVDPAARGRGCGDALVAGVLAWAAAEHPGTPVVLSVSSGDDGATRLYERHGFVDAGPSPDERRGRQLRRS</sequence>
<evidence type="ECO:0000256" key="2">
    <source>
        <dbReference type="SAM" id="MobiDB-lite"/>
    </source>
</evidence>
<gene>
    <name evidence="4" type="ORF">WDZ17_12565</name>
</gene>
<comment type="caution">
    <text evidence="4">The sequence shown here is derived from an EMBL/GenBank/DDBJ whole genome shotgun (WGS) entry which is preliminary data.</text>
</comment>
<dbReference type="EMBL" id="JBBIAA010000016">
    <property type="protein sequence ID" value="MEJ5946126.1"/>
    <property type="molecule type" value="Genomic_DNA"/>
</dbReference>
<dbReference type="PANTHER" id="PTHR13947:SF37">
    <property type="entry name" value="LD18367P"/>
    <property type="match status" value="1"/>
</dbReference>
<proteinExistence type="predicted"/>
<keyword evidence="5" id="KW-1185">Reference proteome</keyword>